<organism evidence="7 8">
    <name type="scientific">Spizellomyces punctatus (strain DAOM BR117)</name>
    <dbReference type="NCBI Taxonomy" id="645134"/>
    <lineage>
        <taxon>Eukaryota</taxon>
        <taxon>Fungi</taxon>
        <taxon>Fungi incertae sedis</taxon>
        <taxon>Chytridiomycota</taxon>
        <taxon>Chytridiomycota incertae sedis</taxon>
        <taxon>Chytridiomycetes</taxon>
        <taxon>Spizellomycetales</taxon>
        <taxon>Spizellomycetaceae</taxon>
        <taxon>Spizellomyces</taxon>
    </lineage>
</organism>
<feature type="domain" description="SPX" evidence="6">
    <location>
        <begin position="1"/>
        <end position="169"/>
    </location>
</feature>
<comment type="subcellular location">
    <subcellularLocation>
        <location evidence="1">Vacuole membrane</location>
        <topology evidence="1">Multi-pass membrane protein</topology>
    </subcellularLocation>
</comment>
<evidence type="ECO:0000256" key="4">
    <source>
        <dbReference type="ARBA" id="ARBA00022989"/>
    </source>
</evidence>
<evidence type="ECO:0000259" key="6">
    <source>
        <dbReference type="PROSITE" id="PS51382"/>
    </source>
</evidence>
<dbReference type="InParanoid" id="A0A0L0HRH9"/>
<evidence type="ECO:0000256" key="1">
    <source>
        <dbReference type="ARBA" id="ARBA00004128"/>
    </source>
</evidence>
<dbReference type="GeneID" id="27684660"/>
<dbReference type="VEuPathDB" id="FungiDB:SPPG_00963"/>
<keyword evidence="3" id="KW-0812">Transmembrane</keyword>
<dbReference type="RefSeq" id="XP_016611518.1">
    <property type="nucleotide sequence ID" value="XM_016749289.1"/>
</dbReference>
<proteinExistence type="predicted"/>
<gene>
    <name evidence="7" type="ORF">SPPG_00963</name>
</gene>
<sequence length="214" mass="25497">MKFAQHLQEKRHTPWLQYYTDYKELKKVLKRLEKEHKTHSQTFPILDSLPPATRFTHKAIQDEFFNQLEQEVDKVEWFYLVILEKVQKQCQEVMANWFWATHHRPHHAHHQDTAPSPPPSLISHHLHNLLTTITRMQANFLPLNRLAIAKILKKHDKLESTHGGAATKQAMVERIRQHRRFWDADELNKVAADVKSFRWELNKARIRLESDSVL</sequence>
<dbReference type="GO" id="GO:0005774">
    <property type="term" value="C:vacuolar membrane"/>
    <property type="evidence" value="ECO:0007669"/>
    <property type="project" value="UniProtKB-SubCell"/>
</dbReference>
<dbReference type="OMA" id="IQEERAW"/>
<evidence type="ECO:0000313" key="7">
    <source>
        <dbReference type="EMBL" id="KND03479.1"/>
    </source>
</evidence>
<dbReference type="GO" id="GO:0006799">
    <property type="term" value="P:polyphosphate biosynthetic process"/>
    <property type="evidence" value="ECO:0007669"/>
    <property type="project" value="UniProtKB-ARBA"/>
</dbReference>
<accession>A0A0L0HRH9</accession>
<dbReference type="InterPro" id="IPR051572">
    <property type="entry name" value="VTC_Complex_Subunit"/>
</dbReference>
<evidence type="ECO:0000256" key="2">
    <source>
        <dbReference type="ARBA" id="ARBA00022554"/>
    </source>
</evidence>
<evidence type="ECO:0000313" key="8">
    <source>
        <dbReference type="Proteomes" id="UP000053201"/>
    </source>
</evidence>
<dbReference type="PANTHER" id="PTHR46140:SF1">
    <property type="entry name" value="VACUOLAR TRANSPORTER CHAPERONE COMPLEX SUBUNIT 4-RELATED"/>
    <property type="match status" value="1"/>
</dbReference>
<protein>
    <recommendedName>
        <fullName evidence="6">SPX domain-containing protein</fullName>
    </recommendedName>
</protein>
<keyword evidence="4" id="KW-1133">Transmembrane helix</keyword>
<dbReference type="PANTHER" id="PTHR46140">
    <property type="entry name" value="VACUOLAR TRANSPORTER CHAPERONE 1-RELATED"/>
    <property type="match status" value="1"/>
</dbReference>
<dbReference type="AlphaFoldDB" id="A0A0L0HRH9"/>
<evidence type="ECO:0000256" key="3">
    <source>
        <dbReference type="ARBA" id="ARBA00022692"/>
    </source>
</evidence>
<dbReference type="EMBL" id="KQ257451">
    <property type="protein sequence ID" value="KND03479.1"/>
    <property type="molecule type" value="Genomic_DNA"/>
</dbReference>
<evidence type="ECO:0000256" key="5">
    <source>
        <dbReference type="ARBA" id="ARBA00023136"/>
    </source>
</evidence>
<keyword evidence="5" id="KW-0472">Membrane</keyword>
<dbReference type="eggNOG" id="ENOG502SWQY">
    <property type="taxonomic scope" value="Eukaryota"/>
</dbReference>
<dbReference type="Proteomes" id="UP000053201">
    <property type="component" value="Unassembled WGS sequence"/>
</dbReference>
<dbReference type="InterPro" id="IPR004331">
    <property type="entry name" value="SPX_dom"/>
</dbReference>
<dbReference type="PROSITE" id="PS51382">
    <property type="entry name" value="SPX"/>
    <property type="match status" value="1"/>
</dbReference>
<name>A0A0L0HRH9_SPIPD</name>
<keyword evidence="2" id="KW-0926">Vacuole</keyword>
<keyword evidence="8" id="KW-1185">Reference proteome</keyword>
<reference evidence="7 8" key="1">
    <citation type="submission" date="2009-08" db="EMBL/GenBank/DDBJ databases">
        <title>The Genome Sequence of Spizellomyces punctatus strain DAOM BR117.</title>
        <authorList>
            <consortium name="The Broad Institute Genome Sequencing Platform"/>
            <person name="Russ C."/>
            <person name="Cuomo C."/>
            <person name="Shea T."/>
            <person name="Young S.K."/>
            <person name="Zeng Q."/>
            <person name="Koehrsen M."/>
            <person name="Haas B."/>
            <person name="Borodovsky M."/>
            <person name="Guigo R."/>
            <person name="Alvarado L."/>
            <person name="Berlin A."/>
            <person name="Bochicchio J."/>
            <person name="Borenstein D."/>
            <person name="Chapman S."/>
            <person name="Chen Z."/>
            <person name="Engels R."/>
            <person name="Freedman E."/>
            <person name="Gellesch M."/>
            <person name="Goldberg J."/>
            <person name="Griggs A."/>
            <person name="Gujja S."/>
            <person name="Heiman D."/>
            <person name="Hepburn T."/>
            <person name="Howarth C."/>
            <person name="Jen D."/>
            <person name="Larson L."/>
            <person name="Lewis B."/>
            <person name="Mehta T."/>
            <person name="Park D."/>
            <person name="Pearson M."/>
            <person name="Roberts A."/>
            <person name="Saif S."/>
            <person name="Shenoy N."/>
            <person name="Sisk P."/>
            <person name="Stolte C."/>
            <person name="Sykes S."/>
            <person name="Thomson T."/>
            <person name="Walk T."/>
            <person name="White J."/>
            <person name="Yandava C."/>
            <person name="Burger G."/>
            <person name="Gray M.W."/>
            <person name="Holland P.W.H."/>
            <person name="King N."/>
            <person name="Lang F.B.F."/>
            <person name="Roger A.J."/>
            <person name="Ruiz-Trillo I."/>
            <person name="Lander E."/>
            <person name="Nusbaum C."/>
        </authorList>
    </citation>
    <scope>NUCLEOTIDE SEQUENCE [LARGE SCALE GENOMIC DNA]</scope>
    <source>
        <strain evidence="7 8">DAOM BR117</strain>
    </source>
</reference>
<dbReference type="OrthoDB" id="5588846at2759"/>
<dbReference type="CDD" id="cd14447">
    <property type="entry name" value="SPX"/>
    <property type="match status" value="1"/>
</dbReference>